<dbReference type="Proteomes" id="UP000269221">
    <property type="component" value="Unassembled WGS sequence"/>
</dbReference>
<name>A0A3M0KU09_HIRRU</name>
<evidence type="ECO:0000256" key="1">
    <source>
        <dbReference type="SAM" id="MobiDB-lite"/>
    </source>
</evidence>
<dbReference type="AlphaFoldDB" id="A0A3M0KU09"/>
<reference evidence="2 3" key="1">
    <citation type="submission" date="2018-07" db="EMBL/GenBank/DDBJ databases">
        <title>A high quality draft genome assembly of the barn swallow (H. rustica rustica).</title>
        <authorList>
            <person name="Formenti G."/>
            <person name="Chiara M."/>
            <person name="Poveda L."/>
            <person name="Francoijs K.-J."/>
            <person name="Bonisoli-Alquati A."/>
            <person name="Canova L."/>
            <person name="Gianfranceschi L."/>
            <person name="Horner D.S."/>
            <person name="Saino N."/>
        </authorList>
    </citation>
    <scope>NUCLEOTIDE SEQUENCE [LARGE SCALE GENOMIC DNA]</scope>
    <source>
        <strain evidence="2">Chelidonia</strain>
        <tissue evidence="2">Blood</tissue>
    </source>
</reference>
<sequence length="96" mass="10225">MFWKLSLDPSLLQGSIPSSPSLAPWELRGSSPGAAPWIPLDLLQQLQVLLLLDPDLDAAFQPGNSGVIGREESSDYGRVTPSAGQAQTEPGVSQRI</sequence>
<evidence type="ECO:0000313" key="2">
    <source>
        <dbReference type="EMBL" id="RMC10557.1"/>
    </source>
</evidence>
<keyword evidence="3" id="KW-1185">Reference proteome</keyword>
<feature type="region of interest" description="Disordered" evidence="1">
    <location>
        <begin position="63"/>
        <end position="96"/>
    </location>
</feature>
<evidence type="ECO:0000313" key="3">
    <source>
        <dbReference type="Proteomes" id="UP000269221"/>
    </source>
</evidence>
<gene>
    <name evidence="2" type="ORF">DUI87_13362</name>
</gene>
<protein>
    <submittedName>
        <fullName evidence="2">Uncharacterized protein</fullName>
    </submittedName>
</protein>
<comment type="caution">
    <text evidence="2">The sequence shown here is derived from an EMBL/GenBank/DDBJ whole genome shotgun (WGS) entry which is preliminary data.</text>
</comment>
<accession>A0A3M0KU09</accession>
<proteinExistence type="predicted"/>
<dbReference type="EMBL" id="QRBI01000112">
    <property type="protein sequence ID" value="RMC10557.1"/>
    <property type="molecule type" value="Genomic_DNA"/>
</dbReference>
<organism evidence="2 3">
    <name type="scientific">Hirundo rustica rustica</name>
    <dbReference type="NCBI Taxonomy" id="333673"/>
    <lineage>
        <taxon>Eukaryota</taxon>
        <taxon>Metazoa</taxon>
        <taxon>Chordata</taxon>
        <taxon>Craniata</taxon>
        <taxon>Vertebrata</taxon>
        <taxon>Euteleostomi</taxon>
        <taxon>Archelosauria</taxon>
        <taxon>Archosauria</taxon>
        <taxon>Dinosauria</taxon>
        <taxon>Saurischia</taxon>
        <taxon>Theropoda</taxon>
        <taxon>Coelurosauria</taxon>
        <taxon>Aves</taxon>
        <taxon>Neognathae</taxon>
        <taxon>Neoaves</taxon>
        <taxon>Telluraves</taxon>
        <taxon>Australaves</taxon>
        <taxon>Passeriformes</taxon>
        <taxon>Sylvioidea</taxon>
        <taxon>Hirundinidae</taxon>
        <taxon>Hirundo</taxon>
    </lineage>
</organism>
<feature type="compositionally biased region" description="Polar residues" evidence="1">
    <location>
        <begin position="82"/>
        <end position="96"/>
    </location>
</feature>